<evidence type="ECO:0000313" key="1">
    <source>
        <dbReference type="EMBL" id="NKE66862.1"/>
    </source>
</evidence>
<organism evidence="1 2">
    <name type="scientific">Ramlibacter lithotrophicus</name>
    <dbReference type="NCBI Taxonomy" id="2606681"/>
    <lineage>
        <taxon>Bacteria</taxon>
        <taxon>Pseudomonadati</taxon>
        <taxon>Pseudomonadota</taxon>
        <taxon>Betaproteobacteria</taxon>
        <taxon>Burkholderiales</taxon>
        <taxon>Comamonadaceae</taxon>
        <taxon>Ramlibacter</taxon>
    </lineage>
</organism>
<sequence length="217" mass="24016">MRNLEHPQPTSYLFELDLTAAHLAALEHERGGGELSFEVELHATATQQEQHVLTTAILTYTSHLSEWSRVLNEFGYADLMVIGIPIQRGGAPDLLGDARDRLSRAYQDILHGRYDDAVGRARKVIEGIWAVTGADKDAALAAKEYFAGDRKKMTKDQRALFVQEAVRHYAHPPHHVEDDGNDAWYSAEDAAFTVALASAVLAQASSQLHGSRARRSE</sequence>
<keyword evidence="2" id="KW-1185">Reference proteome</keyword>
<proteinExistence type="predicted"/>
<dbReference type="EMBL" id="VTOX01000004">
    <property type="protein sequence ID" value="NKE66862.1"/>
    <property type="molecule type" value="Genomic_DNA"/>
</dbReference>
<dbReference type="Proteomes" id="UP000521868">
    <property type="component" value="Unassembled WGS sequence"/>
</dbReference>
<dbReference type="AlphaFoldDB" id="A0A7X6DGS2"/>
<gene>
    <name evidence="1" type="ORF">RAMLITH_13615</name>
</gene>
<reference evidence="1 2" key="1">
    <citation type="journal article" date="2020" name="Nature">
        <title>Bacterial chemolithoautotrophy via manganese oxidation.</title>
        <authorList>
            <person name="Yu H."/>
            <person name="Leadbetter J.R."/>
        </authorList>
    </citation>
    <scope>NUCLEOTIDE SEQUENCE [LARGE SCALE GENOMIC DNA]</scope>
    <source>
        <strain evidence="1 2">RBP-1</strain>
    </source>
</reference>
<accession>A0A7X6DGS2</accession>
<name>A0A7X6DGS2_9BURK</name>
<comment type="caution">
    <text evidence="1">The sequence shown here is derived from an EMBL/GenBank/DDBJ whole genome shotgun (WGS) entry which is preliminary data.</text>
</comment>
<evidence type="ECO:0000313" key="2">
    <source>
        <dbReference type="Proteomes" id="UP000521868"/>
    </source>
</evidence>
<dbReference type="RefSeq" id="WP_168107979.1">
    <property type="nucleotide sequence ID" value="NZ_VTOX01000004.1"/>
</dbReference>
<protein>
    <submittedName>
        <fullName evidence="1">Uncharacterized protein</fullName>
    </submittedName>
</protein>